<dbReference type="EMBL" id="VSSQ01053847">
    <property type="protein sequence ID" value="MPN07840.1"/>
    <property type="molecule type" value="Genomic_DNA"/>
</dbReference>
<feature type="transmembrane region" description="Helical" evidence="1">
    <location>
        <begin position="21"/>
        <end position="39"/>
    </location>
</feature>
<name>A0A645F241_9ZZZZ</name>
<dbReference type="AlphaFoldDB" id="A0A645F241"/>
<evidence type="ECO:0000256" key="1">
    <source>
        <dbReference type="SAM" id="Phobius"/>
    </source>
</evidence>
<sequence length="100" mass="12186">MFPTFYYRKRIIKRRMRASHAFGNNRYFIVVYYIVYIVSNQVFKRSARELTQIEYFFNSYLFSDARRKTIAVHFDYVIYSAAHHAESEYCNIYHANILSL</sequence>
<reference evidence="2" key="1">
    <citation type="submission" date="2019-08" db="EMBL/GenBank/DDBJ databases">
        <authorList>
            <person name="Kucharzyk K."/>
            <person name="Murdoch R.W."/>
            <person name="Higgins S."/>
            <person name="Loffler F."/>
        </authorList>
    </citation>
    <scope>NUCLEOTIDE SEQUENCE</scope>
</reference>
<accession>A0A645F241</accession>
<protein>
    <submittedName>
        <fullName evidence="2">Uncharacterized protein</fullName>
    </submittedName>
</protein>
<keyword evidence="1" id="KW-1133">Transmembrane helix</keyword>
<proteinExistence type="predicted"/>
<organism evidence="2">
    <name type="scientific">bioreactor metagenome</name>
    <dbReference type="NCBI Taxonomy" id="1076179"/>
    <lineage>
        <taxon>unclassified sequences</taxon>
        <taxon>metagenomes</taxon>
        <taxon>ecological metagenomes</taxon>
    </lineage>
</organism>
<evidence type="ECO:0000313" key="2">
    <source>
        <dbReference type="EMBL" id="MPN07840.1"/>
    </source>
</evidence>
<gene>
    <name evidence="2" type="ORF">SDC9_155112</name>
</gene>
<keyword evidence="1" id="KW-0472">Membrane</keyword>
<comment type="caution">
    <text evidence="2">The sequence shown here is derived from an EMBL/GenBank/DDBJ whole genome shotgun (WGS) entry which is preliminary data.</text>
</comment>
<keyword evidence="1" id="KW-0812">Transmembrane</keyword>